<dbReference type="Proteomes" id="UP001390339">
    <property type="component" value="Unassembled WGS sequence"/>
</dbReference>
<evidence type="ECO:0000313" key="6">
    <source>
        <dbReference type="Proteomes" id="UP001390339"/>
    </source>
</evidence>
<dbReference type="Pfam" id="PF00135">
    <property type="entry name" value="COesterase"/>
    <property type="match status" value="1"/>
</dbReference>
<dbReference type="InterPro" id="IPR029058">
    <property type="entry name" value="AB_hydrolase_fold"/>
</dbReference>
<feature type="domain" description="Carboxylesterase type B" evidence="4">
    <location>
        <begin position="18"/>
        <end position="488"/>
    </location>
</feature>
<evidence type="ECO:0000256" key="3">
    <source>
        <dbReference type="RuleBase" id="RU361235"/>
    </source>
</evidence>
<dbReference type="InterPro" id="IPR019826">
    <property type="entry name" value="Carboxylesterase_B_AS"/>
</dbReference>
<dbReference type="EC" id="3.1.1.-" evidence="3"/>
<dbReference type="PANTHER" id="PTHR43142:SF4">
    <property type="entry name" value="CARBOXYLIC ESTER HYDROLASE"/>
    <property type="match status" value="1"/>
</dbReference>
<evidence type="ECO:0000313" key="5">
    <source>
        <dbReference type="EMBL" id="KAK8873325.1"/>
    </source>
</evidence>
<keyword evidence="2 3" id="KW-0378">Hydrolase</keyword>
<proteinExistence type="inferred from homology"/>
<evidence type="ECO:0000256" key="1">
    <source>
        <dbReference type="ARBA" id="ARBA00005964"/>
    </source>
</evidence>
<organism evidence="5 6">
    <name type="scientific">Apiospora arundinis</name>
    <dbReference type="NCBI Taxonomy" id="335852"/>
    <lineage>
        <taxon>Eukaryota</taxon>
        <taxon>Fungi</taxon>
        <taxon>Dikarya</taxon>
        <taxon>Ascomycota</taxon>
        <taxon>Pezizomycotina</taxon>
        <taxon>Sordariomycetes</taxon>
        <taxon>Xylariomycetidae</taxon>
        <taxon>Amphisphaeriales</taxon>
        <taxon>Apiosporaceae</taxon>
        <taxon>Apiospora</taxon>
    </lineage>
</organism>
<gene>
    <name evidence="5" type="ORF">PGQ11_003839</name>
</gene>
<sequence>MASKLEYTRAPYTLDTPELGSITGLVLSNHSKPAIHYFGGIPYALPPLGSFRFRRPKPLPLHYKYGTKSNPGNFTGSCAVCPQPAWLNSRNEENWSEDCLHLNIYIPAGTAPKDGWPVFFYIHGGFLQWGNPNMTPESIAHLLGDSALRCVIVQPAYRLNAFGFIASTELQKEAALDGHATGNMGFWDQRLALEWTHSNIKAFGGNPGNITVGGYSAGSHSTFQQLAHELYFVPDDKAIIKRVIMWSNGPGVQAKGIFEQQKQFDELLTALGIPSSLPREEKLQRLREMPAKTIVDSLEKMGITEFRATTDGDFISPETMSHINSGDFARRMKKRGMKLMNGECRDEHNLYRSWRTAKNSYEGVYTRLCADYPAISVSKYLEDCCGESQTLPSGMKDWQDFFGYAYANLQVHCLERGFHRALVNHGLQPGKDLLRYRIEWRADCCGYPPEWGVTHATDMAIWFWYPGLTNEDKQILKPWNEAMAAFIHGDDVKWGTNGVREAKRLRSDGKTDVWDDNRWEEGVRVWKLLNGEYDILKSRL</sequence>
<dbReference type="InterPro" id="IPR002018">
    <property type="entry name" value="CarbesteraseB"/>
</dbReference>
<evidence type="ECO:0000259" key="4">
    <source>
        <dbReference type="Pfam" id="PF00135"/>
    </source>
</evidence>
<dbReference type="PANTHER" id="PTHR43142">
    <property type="entry name" value="CARBOXYLIC ESTER HYDROLASE"/>
    <property type="match status" value="1"/>
</dbReference>
<name>A0ABR2J7K7_9PEZI</name>
<evidence type="ECO:0000256" key="2">
    <source>
        <dbReference type="ARBA" id="ARBA00022801"/>
    </source>
</evidence>
<protein>
    <recommendedName>
        <fullName evidence="3">Carboxylic ester hydrolase</fullName>
        <ecNumber evidence="3">3.1.1.-</ecNumber>
    </recommendedName>
</protein>
<dbReference type="SUPFAM" id="SSF53474">
    <property type="entry name" value="alpha/beta-Hydrolases"/>
    <property type="match status" value="1"/>
</dbReference>
<dbReference type="Gene3D" id="3.40.50.1820">
    <property type="entry name" value="alpha/beta hydrolase"/>
    <property type="match status" value="1"/>
</dbReference>
<comment type="caution">
    <text evidence="5">The sequence shown here is derived from an EMBL/GenBank/DDBJ whole genome shotgun (WGS) entry which is preliminary data.</text>
</comment>
<accession>A0ABR2J7K7</accession>
<reference evidence="5 6" key="1">
    <citation type="journal article" date="2024" name="IMA Fungus">
        <title>Apiospora arundinis, a panoply of carbohydrate-active enzymes and secondary metabolites.</title>
        <authorList>
            <person name="Sorensen T."/>
            <person name="Petersen C."/>
            <person name="Muurmann A.T."/>
            <person name="Christiansen J.V."/>
            <person name="Brundto M.L."/>
            <person name="Overgaard C.K."/>
            <person name="Boysen A.T."/>
            <person name="Wollenberg R.D."/>
            <person name="Larsen T.O."/>
            <person name="Sorensen J.L."/>
            <person name="Nielsen K.L."/>
            <person name="Sondergaard T.E."/>
        </authorList>
    </citation>
    <scope>NUCLEOTIDE SEQUENCE [LARGE SCALE GENOMIC DNA]</scope>
    <source>
        <strain evidence="5 6">AAU 773</strain>
    </source>
</reference>
<keyword evidence="6" id="KW-1185">Reference proteome</keyword>
<dbReference type="PROSITE" id="PS00122">
    <property type="entry name" value="CARBOXYLESTERASE_B_1"/>
    <property type="match status" value="1"/>
</dbReference>
<dbReference type="EMBL" id="JAPCWZ010000003">
    <property type="protein sequence ID" value="KAK8873325.1"/>
    <property type="molecule type" value="Genomic_DNA"/>
</dbReference>
<comment type="similarity">
    <text evidence="1 3">Belongs to the type-B carboxylesterase/lipase family.</text>
</comment>